<organism evidence="1 2">
    <name type="scientific">Mycoplana azooxidifex</name>
    <dbReference type="NCBI Taxonomy" id="1636188"/>
    <lineage>
        <taxon>Bacteria</taxon>
        <taxon>Pseudomonadati</taxon>
        <taxon>Pseudomonadota</taxon>
        <taxon>Alphaproteobacteria</taxon>
        <taxon>Hyphomicrobiales</taxon>
        <taxon>Rhizobiaceae</taxon>
        <taxon>Mycoplana</taxon>
    </lineage>
</organism>
<keyword evidence="2" id="KW-1185">Reference proteome</keyword>
<name>A0A7W6D6F3_9HYPH</name>
<sequence length="329" mass="35892">MSIPTLSMAVATYGCTAAVKSGEIPVDGVTINQIEVSPIIAAFRRMVRDLAFDICELAPTTYVIAKAAGVPITALPIFLSRRFHHSGFQVREDAGIATPKDLEGKKVGVRAYSVTTGVWTRGVLMNEYGVDNDKIQWIVDDEEHVTSLKLPANVTHAPDGKSLAAMMASGEIQAGFASRAGIGRSGAPTAGWEAANKDTPVYRELFDNALELEAAWYRRTGIYPVHGCIVVRNDVLGRYPFLAASLFDAFEQAKQQWLEKLQGGATDVPDYDKYADIMPFVGDDPLSNGLEANRATIEALVTYAFQQKLIPRRVPIEELFVDVRKARAA</sequence>
<reference evidence="1 2" key="1">
    <citation type="submission" date="2020-08" db="EMBL/GenBank/DDBJ databases">
        <title>Genomic Encyclopedia of Type Strains, Phase IV (KMG-IV): sequencing the most valuable type-strain genomes for metagenomic binning, comparative biology and taxonomic classification.</title>
        <authorList>
            <person name="Goeker M."/>
        </authorList>
    </citation>
    <scope>NUCLEOTIDE SEQUENCE [LARGE SCALE GENOMIC DNA]</scope>
    <source>
        <strain evidence="1 2">DSM 100211</strain>
    </source>
</reference>
<dbReference type="SUPFAM" id="SSF53850">
    <property type="entry name" value="Periplasmic binding protein-like II"/>
    <property type="match status" value="1"/>
</dbReference>
<dbReference type="EC" id="4.1.1.55" evidence="1"/>
<dbReference type="RefSeq" id="WP_183805208.1">
    <property type="nucleotide sequence ID" value="NZ_JACIEE010000005.1"/>
</dbReference>
<proteinExistence type="predicted"/>
<evidence type="ECO:0000313" key="2">
    <source>
        <dbReference type="Proteomes" id="UP000574761"/>
    </source>
</evidence>
<accession>A0A7W6D6F3</accession>
<dbReference type="Pfam" id="PF12974">
    <property type="entry name" value="Phosphonate-bd"/>
    <property type="match status" value="1"/>
</dbReference>
<dbReference type="AlphaFoldDB" id="A0A7W6D6F3"/>
<evidence type="ECO:0000313" key="1">
    <source>
        <dbReference type="EMBL" id="MBB3977618.1"/>
    </source>
</evidence>
<dbReference type="EMBL" id="JACIEE010000005">
    <property type="protein sequence ID" value="MBB3977618.1"/>
    <property type="molecule type" value="Genomic_DNA"/>
</dbReference>
<keyword evidence="1" id="KW-0456">Lyase</keyword>
<dbReference type="Gene3D" id="3.40.190.10">
    <property type="entry name" value="Periplasmic binding protein-like II"/>
    <property type="match status" value="3"/>
</dbReference>
<protein>
    <submittedName>
        <fullName evidence="1">4,5-dihydroxyphthalate decarboxylase</fullName>
        <ecNumber evidence="1">4.1.1.55</ecNumber>
    </submittedName>
</protein>
<gene>
    <name evidence="1" type="ORF">GGQ64_002824</name>
</gene>
<dbReference type="GO" id="GO:0018796">
    <property type="term" value="F:4,5-dihydroxyphthalate decarboxylase activity"/>
    <property type="evidence" value="ECO:0007669"/>
    <property type="project" value="UniProtKB-EC"/>
</dbReference>
<comment type="caution">
    <text evidence="1">The sequence shown here is derived from an EMBL/GenBank/DDBJ whole genome shotgun (WGS) entry which is preliminary data.</text>
</comment>
<dbReference type="Proteomes" id="UP000574761">
    <property type="component" value="Unassembled WGS sequence"/>
</dbReference>